<dbReference type="EMBL" id="CP012748">
    <property type="protein sequence ID" value="ALL71210.1"/>
    <property type="molecule type" value="Genomic_DNA"/>
</dbReference>
<comment type="catalytic activity">
    <reaction evidence="4">
        <text>(S)-ureidoglycolate = urea + glyoxylate</text>
        <dbReference type="Rhea" id="RHEA:11304"/>
        <dbReference type="ChEBI" id="CHEBI:16199"/>
        <dbReference type="ChEBI" id="CHEBI:36655"/>
        <dbReference type="ChEBI" id="CHEBI:57296"/>
        <dbReference type="EC" id="4.3.2.3"/>
    </reaction>
</comment>
<accession>A0A0P0RQ39</accession>
<keyword evidence="5" id="KW-0378">Hydrolase</keyword>
<evidence type="ECO:0000256" key="3">
    <source>
        <dbReference type="ARBA" id="ARBA00023239"/>
    </source>
</evidence>
<dbReference type="GO" id="GO:0000256">
    <property type="term" value="P:allantoin catabolic process"/>
    <property type="evidence" value="ECO:0007669"/>
    <property type="project" value="InterPro"/>
</dbReference>
<proteinExistence type="predicted"/>
<evidence type="ECO:0000256" key="1">
    <source>
        <dbReference type="ARBA" id="ARBA00011738"/>
    </source>
</evidence>
<dbReference type="SUPFAM" id="SSF51182">
    <property type="entry name" value="RmlC-like cupins"/>
    <property type="match status" value="1"/>
</dbReference>
<keyword evidence="3 5" id="KW-0456">Lyase</keyword>
<dbReference type="InterPro" id="IPR024060">
    <property type="entry name" value="Ureidoglycolate_lyase_dom_sf"/>
</dbReference>
<dbReference type="Gene3D" id="2.60.120.480">
    <property type="entry name" value="Ureidoglycolate hydrolase"/>
    <property type="match status" value="1"/>
</dbReference>
<sequence>MHDRSIHQLEYADMLTALSIPIEPLEANRCEPYGWMLGKPVRTDGDAPAFVSPASDFWREHLFDTGTAGETEILWVVYRNRSAEIAALELHKLTQQAIVPLTAPVVHIVATSLEDGEPDLNSLRAFEIPVGKGLCMRANVWHATRVANTESTCLMLTRPSTTYDLVVHLKTGAPACESVIRTIDTRTLEFSAA</sequence>
<dbReference type="KEGG" id="bcai:K788_0001970"/>
<gene>
    <name evidence="5" type="ORF">K788_0001970</name>
</gene>
<evidence type="ECO:0000256" key="4">
    <source>
        <dbReference type="ARBA" id="ARBA00047684"/>
    </source>
</evidence>
<reference evidence="5 6" key="1">
    <citation type="journal article" date="2014" name="Genome Announc.">
        <title>Draft Genome Sequence of the Haloacid-Degrading Burkholderia caribensis Strain MBA4.</title>
        <authorList>
            <person name="Pan Y."/>
            <person name="Kong K.F."/>
            <person name="Tsang J.S."/>
        </authorList>
    </citation>
    <scope>NUCLEOTIDE SEQUENCE [LARGE SCALE GENOMIC DNA]</scope>
    <source>
        <strain evidence="5 6">MBA4</strain>
        <plasmid evidence="6">Plasmid</plasmid>
    </source>
</reference>
<dbReference type="Pfam" id="PF04115">
    <property type="entry name" value="Ureidogly_lyase"/>
    <property type="match status" value="1"/>
</dbReference>
<evidence type="ECO:0000313" key="5">
    <source>
        <dbReference type="EMBL" id="ALL71210.1"/>
    </source>
</evidence>
<comment type="subunit">
    <text evidence="1">Homodimer.</text>
</comment>
<evidence type="ECO:0000313" key="6">
    <source>
        <dbReference type="Proteomes" id="UP000019146"/>
    </source>
</evidence>
<dbReference type="InterPro" id="IPR007247">
    <property type="entry name" value="Ureidogly_lyase"/>
</dbReference>
<geneLocation type="plasmid" evidence="6"/>
<dbReference type="InterPro" id="IPR011051">
    <property type="entry name" value="RmlC_Cupin_sf"/>
</dbReference>
<dbReference type="GO" id="GO:0050385">
    <property type="term" value="F:ureidoglycolate lyase activity"/>
    <property type="evidence" value="ECO:0007669"/>
    <property type="project" value="UniProtKB-EC"/>
</dbReference>
<name>A0A0P0RQ39_9BURK</name>
<dbReference type="GO" id="GO:0004848">
    <property type="term" value="F:ureidoglycolate hydrolase activity"/>
    <property type="evidence" value="ECO:0007669"/>
    <property type="project" value="InterPro"/>
</dbReference>
<protein>
    <submittedName>
        <fullName evidence="5">Ureidoglycolate hydrolase</fullName>
        <ecNumber evidence="5">4.3.2.3</ecNumber>
    </submittedName>
</protein>
<keyword evidence="5" id="KW-0614">Plasmid</keyword>
<evidence type="ECO:0000256" key="2">
    <source>
        <dbReference type="ARBA" id="ARBA00022631"/>
    </source>
</evidence>
<organism evidence="5 6">
    <name type="scientific">Paraburkholderia caribensis MBA4</name>
    <dbReference type="NCBI Taxonomy" id="1323664"/>
    <lineage>
        <taxon>Bacteria</taxon>
        <taxon>Pseudomonadati</taxon>
        <taxon>Pseudomonadota</taxon>
        <taxon>Betaproteobacteria</taxon>
        <taxon>Burkholderiales</taxon>
        <taxon>Burkholderiaceae</taxon>
        <taxon>Paraburkholderia</taxon>
    </lineage>
</organism>
<keyword evidence="2" id="KW-0659">Purine metabolism</keyword>
<dbReference type="Proteomes" id="UP000019146">
    <property type="component" value="Plasmid unnamed"/>
</dbReference>
<dbReference type="AlphaFoldDB" id="A0A0P0RQ39"/>
<dbReference type="GO" id="GO:0006144">
    <property type="term" value="P:purine nucleobase metabolic process"/>
    <property type="evidence" value="ECO:0007669"/>
    <property type="project" value="UniProtKB-KW"/>
</dbReference>
<dbReference type="EC" id="4.3.2.3" evidence="5"/>